<reference evidence="2 3" key="1">
    <citation type="submission" date="2016-10" db="EMBL/GenBank/DDBJ databases">
        <authorList>
            <person name="de Groot N.N."/>
        </authorList>
    </citation>
    <scope>NUCLEOTIDE SEQUENCE [LARGE SCALE GENOMIC DNA]</scope>
    <source>
        <strain evidence="2 3">CPCC 202699</strain>
    </source>
</reference>
<proteinExistence type="predicted"/>
<dbReference type="InterPro" id="IPR036291">
    <property type="entry name" value="NAD(P)-bd_dom_sf"/>
</dbReference>
<dbReference type="SUPFAM" id="SSF51735">
    <property type="entry name" value="NAD(P)-binding Rossmann-fold domains"/>
    <property type="match status" value="1"/>
</dbReference>
<protein>
    <recommendedName>
        <fullName evidence="1">NAD(P)-binding domain-containing protein</fullName>
    </recommendedName>
</protein>
<dbReference type="OrthoDB" id="3191258at2"/>
<evidence type="ECO:0000313" key="3">
    <source>
        <dbReference type="Proteomes" id="UP000199515"/>
    </source>
</evidence>
<dbReference type="Pfam" id="PF13460">
    <property type="entry name" value="NAD_binding_10"/>
    <property type="match status" value="1"/>
</dbReference>
<feature type="domain" description="NAD(P)-binding" evidence="1">
    <location>
        <begin position="8"/>
        <end position="183"/>
    </location>
</feature>
<gene>
    <name evidence="2" type="ORF">SAMN05421504_103751</name>
</gene>
<dbReference type="RefSeq" id="WP_091289835.1">
    <property type="nucleotide sequence ID" value="NZ_FNON01000003.1"/>
</dbReference>
<dbReference type="EMBL" id="FNON01000003">
    <property type="protein sequence ID" value="SDX76360.1"/>
    <property type="molecule type" value="Genomic_DNA"/>
</dbReference>
<evidence type="ECO:0000313" key="2">
    <source>
        <dbReference type="EMBL" id="SDX76360.1"/>
    </source>
</evidence>
<dbReference type="Proteomes" id="UP000199515">
    <property type="component" value="Unassembled WGS sequence"/>
</dbReference>
<keyword evidence="3" id="KW-1185">Reference proteome</keyword>
<name>A0A1H3ECM9_9PSEU</name>
<dbReference type="InterPro" id="IPR051606">
    <property type="entry name" value="Polyketide_Oxido-like"/>
</dbReference>
<accession>A0A1H3ECM9</accession>
<dbReference type="STRING" id="589385.SAMN05421504_103751"/>
<dbReference type="AlphaFoldDB" id="A0A1H3ECM9"/>
<sequence>MSKIAILGAGGRAGRRLVAEAANRGHDVTAFVRDPSRHSFDVPVHAADVTQPLDLSAYDVAISTVGDLKADATEFYTAASRTLLGSGVDRIVVIGISVLLNDTVHSPEFPAEYKPFCLGHLAGLDVLRASTGPDWVWLAPVGDFDHDGTPRGGYRFGGLQYVPDERITYEDFALAVLDEIETPKHHRQIASVLST</sequence>
<dbReference type="PANTHER" id="PTHR43355">
    <property type="entry name" value="FLAVIN REDUCTASE (NADPH)"/>
    <property type="match status" value="1"/>
</dbReference>
<dbReference type="GO" id="GO:0016646">
    <property type="term" value="F:oxidoreductase activity, acting on the CH-NH group of donors, NAD or NADP as acceptor"/>
    <property type="evidence" value="ECO:0007669"/>
    <property type="project" value="TreeGrafter"/>
</dbReference>
<dbReference type="PANTHER" id="PTHR43355:SF2">
    <property type="entry name" value="FLAVIN REDUCTASE (NADPH)"/>
    <property type="match status" value="1"/>
</dbReference>
<evidence type="ECO:0000259" key="1">
    <source>
        <dbReference type="Pfam" id="PF13460"/>
    </source>
</evidence>
<organism evidence="2 3">
    <name type="scientific">Amycolatopsis xylanica</name>
    <dbReference type="NCBI Taxonomy" id="589385"/>
    <lineage>
        <taxon>Bacteria</taxon>
        <taxon>Bacillati</taxon>
        <taxon>Actinomycetota</taxon>
        <taxon>Actinomycetes</taxon>
        <taxon>Pseudonocardiales</taxon>
        <taxon>Pseudonocardiaceae</taxon>
        <taxon>Amycolatopsis</taxon>
    </lineage>
</organism>
<dbReference type="Gene3D" id="3.40.50.720">
    <property type="entry name" value="NAD(P)-binding Rossmann-like Domain"/>
    <property type="match status" value="1"/>
</dbReference>
<dbReference type="InterPro" id="IPR016040">
    <property type="entry name" value="NAD(P)-bd_dom"/>
</dbReference>